<geneLocation type="plasmid" evidence="2 3">
    <name>pGspE55-1</name>
</geneLocation>
<evidence type="ECO:0000313" key="2">
    <source>
        <dbReference type="EMBL" id="BBW98947.1"/>
    </source>
</evidence>
<proteinExistence type="predicted"/>
<dbReference type="AlphaFoldDB" id="A0A679FXW5"/>
<keyword evidence="1" id="KW-1133">Transmembrane helix</keyword>
<keyword evidence="1" id="KW-0472">Membrane</keyword>
<dbReference type="RefSeq" id="WP_172418919.1">
    <property type="nucleotide sequence ID" value="NZ_AP022558.1"/>
</dbReference>
<reference evidence="3" key="1">
    <citation type="journal article" date="2020" name="Microbiol. Resour. Announc.">
        <title>Complete Genome Sequence of Geobacillus sp. Strain E55-1, Isolated from Mine Geyser in Japan.</title>
        <authorList>
            <person name="Miyazaki K."/>
            <person name="Hase E."/>
            <person name="Tokito N."/>
        </authorList>
    </citation>
    <scope>NUCLEOTIDE SEQUENCE [LARGE SCALE GENOMIC DNA]</scope>
    <source>
        <strain evidence="3">E55-1</strain>
        <plasmid evidence="3">pGspE55-1</plasmid>
    </source>
</reference>
<keyword evidence="2" id="KW-0614">Plasmid</keyword>
<organism evidence="2 3">
    <name type="scientific">Geobacillus subterraneus</name>
    <dbReference type="NCBI Taxonomy" id="129338"/>
    <lineage>
        <taxon>Bacteria</taxon>
        <taxon>Bacillati</taxon>
        <taxon>Bacillota</taxon>
        <taxon>Bacilli</taxon>
        <taxon>Bacillales</taxon>
        <taxon>Anoxybacillaceae</taxon>
        <taxon>Geobacillus</taxon>
    </lineage>
</organism>
<keyword evidence="1" id="KW-0812">Transmembrane</keyword>
<dbReference type="Proteomes" id="UP000501421">
    <property type="component" value="Plasmid pGspE55-1"/>
</dbReference>
<dbReference type="EMBL" id="AP022558">
    <property type="protein sequence ID" value="BBW98947.1"/>
    <property type="molecule type" value="Genomic_DNA"/>
</dbReference>
<feature type="transmembrane region" description="Helical" evidence="1">
    <location>
        <begin position="42"/>
        <end position="61"/>
    </location>
</feature>
<accession>A0A679FXW5</accession>
<protein>
    <submittedName>
        <fullName evidence="2">Uncharacterized protein</fullName>
    </submittedName>
</protein>
<sequence>MQQWMIQKYIEIKHRAYVIKHVEHVCENCGEKGLVVMRISNLTLLACFFLGAITSATTRLFLHQPLYQSLFLGMIVWFGTTWVNILRIKPQCRYCFSERVRIPDEEEMAANDKKEDSVLS</sequence>
<name>A0A679FXW5_9BACL</name>
<keyword evidence="3" id="KW-1185">Reference proteome</keyword>
<gene>
    <name evidence="2" type="ORF">GsuE55_37800</name>
</gene>
<feature type="transmembrane region" description="Helical" evidence="1">
    <location>
        <begin position="67"/>
        <end position="86"/>
    </location>
</feature>
<evidence type="ECO:0000256" key="1">
    <source>
        <dbReference type="SAM" id="Phobius"/>
    </source>
</evidence>
<evidence type="ECO:0000313" key="3">
    <source>
        <dbReference type="Proteomes" id="UP000501421"/>
    </source>
</evidence>